<comment type="caution">
    <text evidence="2">The sequence shown here is derived from an EMBL/GenBank/DDBJ whole genome shotgun (WGS) entry which is preliminary data.</text>
</comment>
<dbReference type="Pfam" id="PF20179">
    <property type="entry name" value="MSS51_C"/>
    <property type="match status" value="1"/>
</dbReference>
<dbReference type="PANTHER" id="PTHR47570">
    <property type="entry name" value="ZINC ION BINDING PROTEIN"/>
    <property type="match status" value="1"/>
</dbReference>
<feature type="domain" description="Mitochondrial splicing suppressor 51-like C-terminal" evidence="1">
    <location>
        <begin position="83"/>
        <end position="238"/>
    </location>
</feature>
<sequence length="256" mass="28466">MIIWMLSDCWNLSSTLFPCRPVSKCQSGLSKWKDYINGVHPSTFTSVSRLSQLAAMRNLSAEITNKVLCIHNLASSTCLCLGDVAALCPVCRVHIEIKLGRNSQKSRDGERFDLYTYAHCIETDCMCKSSSGNTCWDVCSGRTSAVTLRLHKGFYHERFRDIVKDSIPHLVIAPNAGIAAYSSWLPTIELIKELNVPAVFSDYCEEASHLASCCISTVTGHPLTIPIQLNPFRQPMVIEDSALFLPCYSNCFLFGI</sequence>
<gene>
    <name evidence="2" type="ORF">PVL29_000868</name>
</gene>
<dbReference type="InterPro" id="IPR046824">
    <property type="entry name" value="Mss51-like_C"/>
</dbReference>
<dbReference type="EMBL" id="JARBHA010000001">
    <property type="protein sequence ID" value="KAJ9709104.1"/>
    <property type="molecule type" value="Genomic_DNA"/>
</dbReference>
<accession>A0AA39E7B3</accession>
<evidence type="ECO:0000313" key="3">
    <source>
        <dbReference type="Proteomes" id="UP001168098"/>
    </source>
</evidence>
<name>A0AA39E7B3_VITRO</name>
<evidence type="ECO:0000259" key="1">
    <source>
        <dbReference type="Pfam" id="PF20179"/>
    </source>
</evidence>
<organism evidence="2 3">
    <name type="scientific">Vitis rotundifolia</name>
    <name type="common">Muscadine grape</name>
    <dbReference type="NCBI Taxonomy" id="103349"/>
    <lineage>
        <taxon>Eukaryota</taxon>
        <taxon>Viridiplantae</taxon>
        <taxon>Streptophyta</taxon>
        <taxon>Embryophyta</taxon>
        <taxon>Tracheophyta</taxon>
        <taxon>Spermatophyta</taxon>
        <taxon>Magnoliopsida</taxon>
        <taxon>eudicotyledons</taxon>
        <taxon>Gunneridae</taxon>
        <taxon>Pentapetalae</taxon>
        <taxon>rosids</taxon>
        <taxon>Vitales</taxon>
        <taxon>Vitaceae</taxon>
        <taxon>Viteae</taxon>
        <taxon>Vitis</taxon>
    </lineage>
</organism>
<reference evidence="2 3" key="1">
    <citation type="journal article" date="2023" name="BMC Biotechnol.">
        <title>Vitis rotundifolia cv Carlos genome sequencing.</title>
        <authorList>
            <person name="Huff M."/>
            <person name="Hulse-Kemp A."/>
            <person name="Scheffler B."/>
            <person name="Youngblood R."/>
            <person name="Simpson S."/>
            <person name="Babiker E."/>
            <person name="Staton M."/>
        </authorList>
    </citation>
    <scope>NUCLEOTIDE SEQUENCE [LARGE SCALE GENOMIC DNA]</scope>
    <source>
        <tissue evidence="2">Leaf</tissue>
    </source>
</reference>
<keyword evidence="3" id="KW-1185">Reference proteome</keyword>
<proteinExistence type="predicted"/>
<protein>
    <recommendedName>
        <fullName evidence="1">Mitochondrial splicing suppressor 51-like C-terminal domain-containing protein</fullName>
    </recommendedName>
</protein>
<evidence type="ECO:0000313" key="2">
    <source>
        <dbReference type="EMBL" id="KAJ9709104.1"/>
    </source>
</evidence>
<dbReference type="AlphaFoldDB" id="A0AA39E7B3"/>
<dbReference type="Proteomes" id="UP001168098">
    <property type="component" value="Unassembled WGS sequence"/>
</dbReference>
<dbReference type="PANTHER" id="PTHR47570:SF1">
    <property type="entry name" value="ZINC ION BINDING PROTEIN"/>
    <property type="match status" value="1"/>
</dbReference>